<gene>
    <name evidence="4" type="ORF">PPAR1163_LOCUS2879</name>
</gene>
<dbReference type="EMBL" id="HBGJ01004791">
    <property type="protein sequence ID" value="CAD9244531.1"/>
    <property type="molecule type" value="Transcribed_RNA"/>
</dbReference>
<feature type="region of interest" description="Disordered" evidence="2">
    <location>
        <begin position="239"/>
        <end position="271"/>
    </location>
</feature>
<evidence type="ECO:0000256" key="3">
    <source>
        <dbReference type="SAM" id="Phobius"/>
    </source>
</evidence>
<evidence type="ECO:0000313" key="4">
    <source>
        <dbReference type="EMBL" id="CAD9244531.1"/>
    </source>
</evidence>
<reference evidence="4" key="1">
    <citation type="submission" date="2021-01" db="EMBL/GenBank/DDBJ databases">
        <authorList>
            <person name="Corre E."/>
            <person name="Pelletier E."/>
            <person name="Niang G."/>
            <person name="Scheremetjew M."/>
            <person name="Finn R."/>
            <person name="Kale V."/>
            <person name="Holt S."/>
            <person name="Cochrane G."/>
            <person name="Meng A."/>
            <person name="Brown T."/>
            <person name="Cohen L."/>
        </authorList>
    </citation>
    <scope>NUCLEOTIDE SEQUENCE</scope>
    <source>
        <strain evidence="4">CCMP2877</strain>
    </source>
</reference>
<dbReference type="AlphaFoldDB" id="A0A7S1XLL8"/>
<organism evidence="4">
    <name type="scientific">Phaeomonas parva</name>
    <dbReference type="NCBI Taxonomy" id="124430"/>
    <lineage>
        <taxon>Eukaryota</taxon>
        <taxon>Sar</taxon>
        <taxon>Stramenopiles</taxon>
        <taxon>Ochrophyta</taxon>
        <taxon>Pinguiophyceae</taxon>
        <taxon>Pinguiochrysidales</taxon>
        <taxon>Pinguiochrysidaceae</taxon>
        <taxon>Phaeomonas</taxon>
    </lineage>
</organism>
<keyword evidence="3" id="KW-1133">Transmembrane helix</keyword>
<evidence type="ECO:0000256" key="1">
    <source>
        <dbReference type="ARBA" id="ARBA00022837"/>
    </source>
</evidence>
<feature type="transmembrane region" description="Helical" evidence="3">
    <location>
        <begin position="315"/>
        <end position="335"/>
    </location>
</feature>
<name>A0A7S1XLL8_9STRA</name>
<feature type="compositionally biased region" description="Gly residues" evidence="2">
    <location>
        <begin position="255"/>
        <end position="264"/>
    </location>
</feature>
<keyword evidence="3" id="KW-0472">Membrane</keyword>
<feature type="transmembrane region" description="Helical" evidence="3">
    <location>
        <begin position="99"/>
        <end position="120"/>
    </location>
</feature>
<accession>A0A7S1XLL8</accession>
<dbReference type="SUPFAM" id="SSF47473">
    <property type="entry name" value="EF-hand"/>
    <property type="match status" value="1"/>
</dbReference>
<proteinExistence type="predicted"/>
<dbReference type="InterPro" id="IPR011992">
    <property type="entry name" value="EF-hand-dom_pair"/>
</dbReference>
<keyword evidence="3" id="KW-0812">Transmembrane</keyword>
<feature type="transmembrane region" description="Helical" evidence="3">
    <location>
        <begin position="347"/>
        <end position="371"/>
    </location>
</feature>
<evidence type="ECO:0000256" key="2">
    <source>
        <dbReference type="SAM" id="MobiDB-lite"/>
    </source>
</evidence>
<dbReference type="InterPro" id="IPR018247">
    <property type="entry name" value="EF_Hand_1_Ca_BS"/>
</dbReference>
<feature type="transmembrane region" description="Helical" evidence="3">
    <location>
        <begin position="132"/>
        <end position="155"/>
    </location>
</feature>
<keyword evidence="1" id="KW-0106">Calcium</keyword>
<protein>
    <submittedName>
        <fullName evidence="4">Uncharacterized protein</fullName>
    </submittedName>
</protein>
<sequence length="795" mass="89085">MDFVSNMSANDLLELANVLASSFSVAQGVRQLRQADRHHLLDRIHAERQHQRDRNQAERHFNNDHSREVEHHLHDVVSEMVSSNAEADRDMWEQKNSELQMMMLSATVVFSGGFAVAVEGELDSNASFEVELSYSICLALGFAALLMSILLGMILSKRISFFMYAQSKARQRNVQDIIQSGQKLVEMNYARTDHARTGRALTTAQQRNAMYGTLSFRPGGAGGAPTPQNASERRKNLRRYASDTGERSPMPATGPGAGGGGSKMGGTTYQNPQDNRAEFEIREAMAELYTALTSVPQLSFQDYFERYARFWSQSVAHTFIFGTIMLLAATAIMFWSRFVGLHDNPLAGIVFSAILGVVGITCSLLLGNFFFSGIPVDNCFDRASRVVKRSLASLPGSNLNQLEHKLHRNIRRRVAGVGSSFTNQRNLNTLLTEEFGKMIPAAAVPLMQQVHRILRQKLEMEDGALSPRSARQGGLTSRQGASFWPHTESSFHEADEQRARLLLGPNLAKLEKYRVVALFKRIVRNGSSGAAAAAASPRAGDEAKTERGMAALNGNGAGSAISIRELRIFLEREVTKHYQWNLFQENAWILMWDVNGDGIISLEEFWRGIVRAEMTFLEEEFHNLRSLYEQIDAAVKEGLGSHLDFRDAIASEIDAFEARRQREHANRTDGASNPGPRKNLAGERMYTVFEWRVILNNLENVALTDLLLTSMFLWAGSEAFWLDRTEYAPNMLLYTEVNRESRLSEVEVQDFLAPSNLANSKLVNTIDFLWRGKQTAERDYDKVVMASVKASQRAY</sequence>
<dbReference type="PROSITE" id="PS00018">
    <property type="entry name" value="EF_HAND_1"/>
    <property type="match status" value="1"/>
</dbReference>
<feature type="region of interest" description="Disordered" evidence="2">
    <location>
        <begin position="215"/>
        <end position="234"/>
    </location>
</feature>